<dbReference type="WBParaSite" id="RSKR_0000614600.1">
    <property type="protein sequence ID" value="RSKR_0000614600.1"/>
    <property type="gene ID" value="RSKR_0000614600"/>
</dbReference>
<sequence>MERERVTYYNPIERSELTDILKNADPERIKQLKRANYQAYLKDCVPSRSEVDKMVMKMFDELDLCTSDVNEKVCTYDEMNACISMFAAKDKRYLQKSLLPVFLAYKNYDNRNGKLRLPEIQYFMKKKLDKLDLHKKLVAYDGGFSGYLSRHQFEQFIRDSLMGYHSNYFNSQSKRFFEECVQHAIFKFDFFELCKQKKKYDISKLLLSAVLEEFEEVFELPLENNSNWFCPAKVTGFKTAFSNLDLEDKNYLRLDELKRLDSNYTDIFYERVFEKFKNSDNEVSLAQFKKLFLLLENRHEYACQKILFQMLDINEDGFLCYHDLLRWFNSMKAVFTQNKEEDFPTPIDFINQMFDFLLIPSKENARITFAQIFQSRKGAQFYGMMINSMLYLTFESPDDSGGDLDLTVGQRMNLDGGRYGTSFGGNIMHDSEMELVPMPDSGSEKGYRQDIPEELDRMVLENESFGNKFGQSNRFGESAKFRDNGGSIKLGDSDRSFGDGVPFDLPESRLPFNGAKIDLNRDSSINNLNNLDSPIHRKVVEMNGESCTIIDDGLCSACCRHDTFAMAEHERADLTHQLHEHIRAVNADLINRPKTEIYPMNVLPPFDRIETDESRMDAYNKKAEYRKELEDDMERRRMQQIREIDEEKFQNNKRNTLDAMLYAEEKKASALKVNDIKNLNETLLLNQMNSKKFVKRDSLEWWERRPAYGIDGRSINEMVDNNEQLKNQLAKQKGLQMAADNLEAYKKNLSREDEAAREYQRQKYGMLRGDITEQARLIRDKEIQLEEDRQKNQAWKADVYDKWATEHAKHDKKYRILQDYHQGDRGTVFKSKFGTDPDQFQKRQQRVLDIEMANEAERIKRLGESGQLLQHGAAHTIHRCRRCHKMNPSHLAYLIEEAGIAYSSQSYAEALKLCNKAILMDKTNHVLFGNKSAILVKVGRFQEAVEEAEYAINLEASWSKAYFRKGEAHKCLGNVEEAMVSFAEGLAVDVENDQLLDALIQMGLHSSIKDAFGPILESVKALHLESSPFVIISVFGQELLAQKKVNHAVRMLLIALRINSDSIKLKESVVGALSKAYHLAGNTKKCIECLEFQVNLCEMLDDFKGIVSIYKHLSVIYVRERLFKEGIESLKKALNCERKGGLDVRETLFQIADIYLWIKDWKGMDEVTGQMLNEIPEDGEVYWILGRMFMIQKEFEKAEDCLDYGRRFMVDEGDKLLGRAVILKCRVLRKTFVDGKDFDALECQMAHIGNDKAIEIYHVLSEVALLLKDIKLSKRIVKIEMKLALETIDNKKVLVLALSNLSKLYIELKDSKAALKASHKQMEIVFNSVSTLFTDEMKLEVRVGLDCALKNIKDDQRFERVSNLEEIIVLEEKLGENEETIKYVVEYIEICRLFNYDAKKAEALAKLESLTKVEFKWMFLNCKASESYNLSKFEDAITLLTEALMLVQEDGLSEAEFEITKKLGQAYESANKLEESIIYYEQVLSLAKELRDINGLIFGYEKNGKINFSLGNMREALECVKRFITLTTLYKGTEQIILGIILLGEIYCKQEEWELALQVLLKGKCTLDQTDTKLRREEAIIHGMMGKVYLKLNKKAKAMRSFCREIGLLNNVLDYEGMLKCLGFLIFEKKEGKDVEWCIKLIKMRRSLAKKVAGVGEVDVLVEDSLVWKEIGKIDETIEWLEFGIIKGIQINIDKDRLIDIVLMFVGVCRENNCWGKARETIQILEKIECIRNDPSFLMCQLDLCYEKETILNNLISQNVYNEVVLWQMVKLHWQNRVTCEHWIKEYGKVISTDSSNFITILTYLNELQQERPVCGDRVCEIINISNFRRVRHLVVETFCWLNIYEDINDPDLLGDDNLKMQWQMINGNWQSAAFYWDESNILEGLIINTVCGNDLVKICDNDLVEAILCENNGFNNIWSTYYIKQLIIIWKILYENEKKLRDAIYFCELEKTPSLTKECFEESMSELESYEYCYENEFAKIVFKKEPNQELYFVFNEKNNLMGLPRFHEYLLQKYLQRETSFGRVLRKPLNVIVNYPIYINNQMKGWKVINDKSIVYDIEKECGVKSIANVWLSDDNGIGVSVKCGQIDDNFVKECVKVCGNLYVGTSWAMKFNWDWVEFVNLLVINDKTVEISCELRKKANVIVIVMGDLPADEIKNILVEKTLHEHYWDQVVVYGDITKLGNVRVDQDLTDEIMLAINDVEKLQKLLKPPPNHIKLKDLVNSFEIQAKWKQRNRKKRRKNYSNRNSCSFDYPETDNVKNYYSEGEDRKSVISNTFSQISLCFSEKDLDDIQSESGAKIMGVDVEIGDNSFDDYF</sequence>
<proteinExistence type="predicted"/>
<dbReference type="Proteomes" id="UP000095286">
    <property type="component" value="Unplaced"/>
</dbReference>
<protein>
    <submittedName>
        <fullName evidence="2">EF-hand domain-containing protein</fullName>
    </submittedName>
</protein>
<accession>A0AC35U1L1</accession>
<evidence type="ECO:0000313" key="1">
    <source>
        <dbReference type="Proteomes" id="UP000095286"/>
    </source>
</evidence>
<name>A0AC35U1L1_9BILA</name>
<evidence type="ECO:0000313" key="2">
    <source>
        <dbReference type="WBParaSite" id="RSKR_0000614600.1"/>
    </source>
</evidence>
<organism evidence="1 2">
    <name type="scientific">Rhabditophanes sp. KR3021</name>
    <dbReference type="NCBI Taxonomy" id="114890"/>
    <lineage>
        <taxon>Eukaryota</taxon>
        <taxon>Metazoa</taxon>
        <taxon>Ecdysozoa</taxon>
        <taxon>Nematoda</taxon>
        <taxon>Chromadorea</taxon>
        <taxon>Rhabditida</taxon>
        <taxon>Tylenchina</taxon>
        <taxon>Panagrolaimomorpha</taxon>
        <taxon>Strongyloidoidea</taxon>
        <taxon>Alloionematidae</taxon>
        <taxon>Rhabditophanes</taxon>
    </lineage>
</organism>
<reference evidence="2" key="1">
    <citation type="submission" date="2016-11" db="UniProtKB">
        <authorList>
            <consortium name="WormBaseParasite"/>
        </authorList>
    </citation>
    <scope>IDENTIFICATION</scope>
    <source>
        <strain evidence="2">KR3021</strain>
    </source>
</reference>